<organism evidence="2 3">
    <name type="scientific">Gottschalkia purinilytica</name>
    <name type="common">Clostridium purinilyticum</name>
    <dbReference type="NCBI Taxonomy" id="1503"/>
    <lineage>
        <taxon>Bacteria</taxon>
        <taxon>Bacillati</taxon>
        <taxon>Bacillota</taxon>
        <taxon>Tissierellia</taxon>
        <taxon>Tissierellales</taxon>
        <taxon>Gottschalkiaceae</taxon>
        <taxon>Gottschalkia</taxon>
    </lineage>
</organism>
<name>A0A0L0W787_GOTPU</name>
<dbReference type="InterPro" id="IPR012433">
    <property type="entry name" value="Imm11"/>
</dbReference>
<reference evidence="3" key="1">
    <citation type="submission" date="2015-07" db="EMBL/GenBank/DDBJ databases">
        <title>Draft genome sequence of the purine-degrading Gottschalkia purinilyticum DSM 1384 (formerly Clostridium purinilyticum).</title>
        <authorList>
            <person name="Poehlein A."/>
            <person name="Schiel-Bengelsdorf B."/>
            <person name="Bengelsdorf F.R."/>
            <person name="Daniel R."/>
            <person name="Duerre P."/>
        </authorList>
    </citation>
    <scope>NUCLEOTIDE SEQUENCE [LARGE SCALE GENOMIC DNA]</scope>
    <source>
        <strain evidence="3">DSM 1384</strain>
    </source>
</reference>
<evidence type="ECO:0000259" key="1">
    <source>
        <dbReference type="Pfam" id="PF07791"/>
    </source>
</evidence>
<dbReference type="OrthoDB" id="5356505at2"/>
<gene>
    <name evidence="2" type="ORF">CLPU_18c00190</name>
</gene>
<dbReference type="Pfam" id="PF07791">
    <property type="entry name" value="Imm11"/>
    <property type="match status" value="1"/>
</dbReference>
<protein>
    <recommendedName>
        <fullName evidence="1">Immunity MXAN-0049 protein domain-containing protein</fullName>
    </recommendedName>
</protein>
<comment type="caution">
    <text evidence="2">The sequence shown here is derived from an EMBL/GenBank/DDBJ whole genome shotgun (WGS) entry which is preliminary data.</text>
</comment>
<sequence length="181" mass="21505">MRIWHLNFELEKYDMMKVTKEEDCLILLEFDGTKKKDTWELLSVTRMEEEEFLSDAPGFIHPAIPIFNYKALNILKDLIDDSIEALELRCEEGEFHAINVIKVLNCIDYEKSEYKTFEDSKKIMRFEKYVFKEECVKGNNIFKIVDEPKSKVFVSDKFREKVLESGLTGFKFDLVWDSEEE</sequence>
<keyword evidence="3" id="KW-1185">Reference proteome</keyword>
<evidence type="ECO:0000313" key="2">
    <source>
        <dbReference type="EMBL" id="KNF07337.1"/>
    </source>
</evidence>
<proteinExistence type="predicted"/>
<dbReference type="RefSeq" id="WP_050356311.1">
    <property type="nucleotide sequence ID" value="NZ_LGSS01000018.1"/>
</dbReference>
<dbReference type="Proteomes" id="UP000037267">
    <property type="component" value="Unassembled WGS sequence"/>
</dbReference>
<dbReference type="STRING" id="1503.CLPU_18c00190"/>
<feature type="domain" description="Immunity MXAN-0049 protein" evidence="1">
    <location>
        <begin position="93"/>
        <end position="173"/>
    </location>
</feature>
<dbReference type="AlphaFoldDB" id="A0A0L0W787"/>
<evidence type="ECO:0000313" key="3">
    <source>
        <dbReference type="Proteomes" id="UP000037267"/>
    </source>
</evidence>
<accession>A0A0L0W787</accession>
<dbReference type="EMBL" id="LGSS01000018">
    <property type="protein sequence ID" value="KNF07337.1"/>
    <property type="molecule type" value="Genomic_DNA"/>
</dbReference>